<evidence type="ECO:0000256" key="1">
    <source>
        <dbReference type="ARBA" id="ARBA00007733"/>
    </source>
</evidence>
<dbReference type="RefSeq" id="WP_168962981.1">
    <property type="nucleotide sequence ID" value="NZ_JABAEW010000027.1"/>
</dbReference>
<dbReference type="Gene3D" id="3.40.50.10050">
    <property type="entry name" value="Translation initiation factor IF- 2, domain 3"/>
    <property type="match status" value="1"/>
</dbReference>
<feature type="binding site" evidence="8">
    <location>
        <begin position="207"/>
        <end position="214"/>
    </location>
    <ligand>
        <name>GTP</name>
        <dbReference type="ChEBI" id="CHEBI:37565"/>
    </ligand>
</feature>
<dbReference type="FunFam" id="3.40.50.300:FF:000019">
    <property type="entry name" value="Translation initiation factor IF-2"/>
    <property type="match status" value="1"/>
</dbReference>
<dbReference type="InterPro" id="IPR009000">
    <property type="entry name" value="Transl_B-barrel_sf"/>
</dbReference>
<dbReference type="CDD" id="cd01887">
    <property type="entry name" value="IF2_eIF5B"/>
    <property type="match status" value="1"/>
</dbReference>
<dbReference type="FunFam" id="3.40.50.10050:FF:000001">
    <property type="entry name" value="Translation initiation factor IF-2"/>
    <property type="match status" value="1"/>
</dbReference>
<evidence type="ECO:0000256" key="4">
    <source>
        <dbReference type="ARBA" id="ARBA00022741"/>
    </source>
</evidence>
<dbReference type="InterPro" id="IPR000178">
    <property type="entry name" value="TF_IF2_bacterial-like"/>
</dbReference>
<evidence type="ECO:0000259" key="11">
    <source>
        <dbReference type="PROSITE" id="PS51722"/>
    </source>
</evidence>
<keyword evidence="4 8" id="KW-0547">Nucleotide-binding</keyword>
<dbReference type="PANTHER" id="PTHR43381:SF4">
    <property type="entry name" value="EUKARYOTIC TRANSLATION INITIATION FACTOR 5B"/>
    <property type="match status" value="1"/>
</dbReference>
<keyword evidence="6 8" id="KW-0342">GTP-binding</keyword>
<feature type="domain" description="Tr-type G" evidence="11">
    <location>
        <begin position="198"/>
        <end position="367"/>
    </location>
</feature>
<evidence type="ECO:0000313" key="13">
    <source>
        <dbReference type="Proteomes" id="UP000576225"/>
    </source>
</evidence>
<feature type="binding site" evidence="8">
    <location>
        <begin position="307"/>
        <end position="310"/>
    </location>
    <ligand>
        <name>GTP</name>
        <dbReference type="ChEBI" id="CHEBI:37565"/>
    </ligand>
</feature>
<evidence type="ECO:0000256" key="3">
    <source>
        <dbReference type="ARBA" id="ARBA00022540"/>
    </source>
</evidence>
<feature type="compositionally biased region" description="Basic residues" evidence="10">
    <location>
        <begin position="68"/>
        <end position="78"/>
    </location>
</feature>
<dbReference type="NCBIfam" id="TIGR00487">
    <property type="entry name" value="IF-2"/>
    <property type="match status" value="1"/>
</dbReference>
<dbReference type="Pfam" id="PF22042">
    <property type="entry name" value="EF-G_D2"/>
    <property type="match status" value="1"/>
</dbReference>
<accession>A0A848AWP0</accession>
<dbReference type="CDD" id="cd03692">
    <property type="entry name" value="mtIF2_IVc"/>
    <property type="match status" value="1"/>
</dbReference>
<evidence type="ECO:0000256" key="2">
    <source>
        <dbReference type="ARBA" id="ARBA00020675"/>
    </source>
</evidence>
<dbReference type="FunFam" id="2.40.30.10:FF:000054">
    <property type="entry name" value="Translation initiation factor IF-2"/>
    <property type="match status" value="1"/>
</dbReference>
<feature type="region of interest" description="G-domain" evidence="8">
    <location>
        <begin position="201"/>
        <end position="349"/>
    </location>
</feature>
<dbReference type="Pfam" id="PF11987">
    <property type="entry name" value="IF-2"/>
    <property type="match status" value="1"/>
</dbReference>
<dbReference type="GO" id="GO:0005737">
    <property type="term" value="C:cytoplasm"/>
    <property type="evidence" value="ECO:0007669"/>
    <property type="project" value="UniProtKB-SubCell"/>
</dbReference>
<name>A0A848AWP0_9BACT</name>
<dbReference type="PROSITE" id="PS01176">
    <property type="entry name" value="IF2"/>
    <property type="match status" value="1"/>
</dbReference>
<proteinExistence type="inferred from homology"/>
<dbReference type="GO" id="GO:0003924">
    <property type="term" value="F:GTPase activity"/>
    <property type="evidence" value="ECO:0007669"/>
    <property type="project" value="UniProtKB-UniRule"/>
</dbReference>
<dbReference type="Pfam" id="PF04760">
    <property type="entry name" value="IF2_N"/>
    <property type="match status" value="1"/>
</dbReference>
<dbReference type="InterPro" id="IPR015760">
    <property type="entry name" value="TIF_IF2"/>
</dbReference>
<evidence type="ECO:0000256" key="10">
    <source>
        <dbReference type="SAM" id="MobiDB-lite"/>
    </source>
</evidence>
<dbReference type="Gene3D" id="3.40.50.300">
    <property type="entry name" value="P-loop containing nucleotide triphosphate hydrolases"/>
    <property type="match status" value="1"/>
</dbReference>
<dbReference type="SUPFAM" id="SSF52156">
    <property type="entry name" value="Initiation factor IF2/eIF5b, domain 3"/>
    <property type="match status" value="1"/>
</dbReference>
<comment type="function">
    <text evidence="7 8 9">One of the essential components for the initiation of protein synthesis. Protects formylmethionyl-tRNA from spontaneous hydrolysis and promotes its binding to the 30S ribosomal subunits. Also involved in the hydrolysis of GTP during the formation of the 70S ribosomal complex.</text>
</comment>
<dbReference type="InterPro" id="IPR027417">
    <property type="entry name" value="P-loop_NTPase"/>
</dbReference>
<dbReference type="Gene3D" id="2.40.30.10">
    <property type="entry name" value="Translation factors"/>
    <property type="match status" value="2"/>
</dbReference>
<dbReference type="AlphaFoldDB" id="A0A848AWP0"/>
<dbReference type="PANTHER" id="PTHR43381">
    <property type="entry name" value="TRANSLATION INITIATION FACTOR IF-2-RELATED"/>
    <property type="match status" value="1"/>
</dbReference>
<keyword evidence="5 8" id="KW-0648">Protein biosynthesis</keyword>
<dbReference type="InterPro" id="IPR036925">
    <property type="entry name" value="TIF_IF2_dom3_sf"/>
</dbReference>
<feature type="compositionally biased region" description="Low complexity" evidence="10">
    <location>
        <begin position="98"/>
        <end position="109"/>
    </location>
</feature>
<evidence type="ECO:0000256" key="7">
    <source>
        <dbReference type="ARBA" id="ARBA00025162"/>
    </source>
</evidence>
<evidence type="ECO:0000256" key="5">
    <source>
        <dbReference type="ARBA" id="ARBA00022917"/>
    </source>
</evidence>
<organism evidence="12 13">
    <name type="scientific">Victivallis vadensis</name>
    <dbReference type="NCBI Taxonomy" id="172901"/>
    <lineage>
        <taxon>Bacteria</taxon>
        <taxon>Pseudomonadati</taxon>
        <taxon>Lentisphaerota</taxon>
        <taxon>Lentisphaeria</taxon>
        <taxon>Victivallales</taxon>
        <taxon>Victivallaceae</taxon>
        <taxon>Victivallis</taxon>
    </lineage>
</organism>
<dbReference type="SUPFAM" id="SSF52540">
    <property type="entry name" value="P-loop containing nucleoside triphosphate hydrolases"/>
    <property type="match status" value="1"/>
</dbReference>
<feature type="region of interest" description="Disordered" evidence="10">
    <location>
        <begin position="63"/>
        <end position="110"/>
    </location>
</feature>
<protein>
    <recommendedName>
        <fullName evidence="2 8">Translation initiation factor IF-2</fullName>
    </recommendedName>
</protein>
<dbReference type="GO" id="GO:0003743">
    <property type="term" value="F:translation initiation factor activity"/>
    <property type="evidence" value="ECO:0007669"/>
    <property type="project" value="UniProtKB-UniRule"/>
</dbReference>
<comment type="caution">
    <text evidence="12">The sequence shown here is derived from an EMBL/GenBank/DDBJ whole genome shotgun (WGS) entry which is preliminary data.</text>
</comment>
<dbReference type="SUPFAM" id="SSF50447">
    <property type="entry name" value="Translation proteins"/>
    <property type="match status" value="2"/>
</dbReference>
<dbReference type="InterPro" id="IPR053905">
    <property type="entry name" value="EF-G-like_DII"/>
</dbReference>
<gene>
    <name evidence="8 12" type="primary">infB</name>
    <name evidence="12" type="ORF">HF882_13545</name>
</gene>
<dbReference type="InterPro" id="IPR044145">
    <property type="entry name" value="IF2_II"/>
</dbReference>
<comment type="subcellular location">
    <subcellularLocation>
        <location evidence="8">Cytoplasm</location>
    </subcellularLocation>
</comment>
<reference evidence="12 13" key="1">
    <citation type="submission" date="2020-04" db="EMBL/GenBank/DDBJ databases">
        <authorList>
            <person name="Hitch T.C.A."/>
            <person name="Wylensek D."/>
            <person name="Clavel T."/>
        </authorList>
    </citation>
    <scope>NUCLEOTIDE SEQUENCE [LARGE SCALE GENOMIC DNA]</scope>
    <source>
        <strain evidence="12 13">COR2-253-APC-1A</strain>
    </source>
</reference>
<keyword evidence="3 8" id="KW-0396">Initiation factor</keyword>
<dbReference type="InterPro" id="IPR000795">
    <property type="entry name" value="T_Tr_GTP-bd_dom"/>
</dbReference>
<comment type="similarity">
    <text evidence="1 8 9">Belongs to the TRAFAC class translation factor GTPase superfamily. Classic translation factor GTPase family. IF-2 subfamily.</text>
</comment>
<dbReference type="InterPro" id="IPR005225">
    <property type="entry name" value="Small_GTP-bd"/>
</dbReference>
<sequence>MSKELKVKEIAKQYGVSAKEIIEELAGQGIETPQAENSVIPDDMVELVEAYFADLFEQEAEAPVDKKAVKKGPKKASSTKKEEPGRGGKNRPQPQKPSTTSSASASSSAVVDGKLTLPAPIIVKTLAEAVGKKPNELITDLIKLGELAGINQPISEANAKKLCRNYGIELVIGQPPKPAAPAAAPKPKPEDNPAFLKERPPVVTFMGHVDHGKTSLQDAIRHTHVTDKEAGAITQHIGASTVSYKGKGITFIDTPGHAAFTNMRARGANATDLVVLVVAATEGFKPQTVEAMNQALAAKVPIIVAINKIDLPDADPDKVLLHMQQHGLTSENWGGTVGTVPVSAKTGQGLPDLLERILMEAEMLELKANPKRAAQGIVLEAQLENGLGPTASVLIQDGTLHVGDVVLCGESYGKIRTLINDKNERVKSAGPSTPVKIVGLSGVPDAGDPLEIFESEKAARAEAANRVAEKRGHMLATSSIATAEDLFSKLNSEDRNTLNIIIKSDVRGSGEAITQSLAQLPSEKIKAEVISCAVGPISENDISLAAATNSLVVGFHVRVNPGVNDMAKKQNVEIRLYSIIYELLEDITDALAGKLEPEKREKPIGTAKILQVIELSKGPKICGCMVESGSVHVGAKARVRRSKELIYNGEVASLRRFKDDVKEVKAGLECGIRLDNFNDFIEGDEIELYDIELKKATL</sequence>
<evidence type="ECO:0000256" key="6">
    <source>
        <dbReference type="ARBA" id="ARBA00023134"/>
    </source>
</evidence>
<dbReference type="FunFam" id="2.40.30.10:FF:000008">
    <property type="entry name" value="Translation initiation factor IF-2"/>
    <property type="match status" value="1"/>
</dbReference>
<keyword evidence="8" id="KW-0963">Cytoplasm</keyword>
<dbReference type="EMBL" id="JABAEW010000027">
    <property type="protein sequence ID" value="NMD87608.1"/>
    <property type="molecule type" value="Genomic_DNA"/>
</dbReference>
<evidence type="ECO:0000256" key="9">
    <source>
        <dbReference type="RuleBase" id="RU000644"/>
    </source>
</evidence>
<dbReference type="Gene3D" id="1.10.10.2480">
    <property type="match status" value="1"/>
</dbReference>
<dbReference type="PROSITE" id="PS51722">
    <property type="entry name" value="G_TR_2"/>
    <property type="match status" value="1"/>
</dbReference>
<feature type="binding site" evidence="8">
    <location>
        <begin position="253"/>
        <end position="257"/>
    </location>
    <ligand>
        <name>GTP</name>
        <dbReference type="ChEBI" id="CHEBI:37565"/>
    </ligand>
</feature>
<dbReference type="GO" id="GO:0005525">
    <property type="term" value="F:GTP binding"/>
    <property type="evidence" value="ECO:0007669"/>
    <property type="project" value="UniProtKB-KW"/>
</dbReference>
<dbReference type="HAMAP" id="MF_00100_B">
    <property type="entry name" value="IF_2_B"/>
    <property type="match status" value="1"/>
</dbReference>
<dbReference type="NCBIfam" id="TIGR00231">
    <property type="entry name" value="small_GTP"/>
    <property type="match status" value="1"/>
</dbReference>
<dbReference type="InterPro" id="IPR023115">
    <property type="entry name" value="TIF_IF2_dom3"/>
</dbReference>
<dbReference type="Pfam" id="PF00009">
    <property type="entry name" value="GTP_EFTU"/>
    <property type="match status" value="1"/>
</dbReference>
<dbReference type="Proteomes" id="UP000576225">
    <property type="component" value="Unassembled WGS sequence"/>
</dbReference>
<dbReference type="CDD" id="cd03702">
    <property type="entry name" value="IF2_mtIF2_II"/>
    <property type="match status" value="1"/>
</dbReference>
<dbReference type="InterPro" id="IPR006847">
    <property type="entry name" value="IF2_N"/>
</dbReference>
<evidence type="ECO:0000313" key="12">
    <source>
        <dbReference type="EMBL" id="NMD87608.1"/>
    </source>
</evidence>
<evidence type="ECO:0000256" key="8">
    <source>
        <dbReference type="HAMAP-Rule" id="MF_00100"/>
    </source>
</evidence>